<dbReference type="EMBL" id="JAGVSJ010000014">
    <property type="protein sequence ID" value="MBX8632101.1"/>
    <property type="molecule type" value="Genomic_DNA"/>
</dbReference>
<dbReference type="AlphaFoldDB" id="A0A8J8CCI3"/>
<dbReference type="InterPro" id="IPR036249">
    <property type="entry name" value="Thioredoxin-like_sf"/>
</dbReference>
<dbReference type="SUPFAM" id="SSF52833">
    <property type="entry name" value="Thioredoxin-like"/>
    <property type="match status" value="1"/>
</dbReference>
<name>A0A8J8CCI3_9ARCH</name>
<evidence type="ECO:0000313" key="2">
    <source>
        <dbReference type="EMBL" id="MBX8632101.1"/>
    </source>
</evidence>
<feature type="domain" description="Alkyl hydroperoxide reductase subunit C/ Thiol specific antioxidant" evidence="1">
    <location>
        <begin position="8"/>
        <end position="129"/>
    </location>
</feature>
<accession>A0A8J8CCI3</accession>
<protein>
    <submittedName>
        <fullName evidence="2">Redoxin domain-containing protein</fullName>
    </submittedName>
</protein>
<evidence type="ECO:0000259" key="1">
    <source>
        <dbReference type="Pfam" id="PF00578"/>
    </source>
</evidence>
<dbReference type="GO" id="GO:0016209">
    <property type="term" value="F:antioxidant activity"/>
    <property type="evidence" value="ECO:0007669"/>
    <property type="project" value="InterPro"/>
</dbReference>
<dbReference type="GO" id="GO:0016491">
    <property type="term" value="F:oxidoreductase activity"/>
    <property type="evidence" value="ECO:0007669"/>
    <property type="project" value="InterPro"/>
</dbReference>
<reference evidence="2" key="1">
    <citation type="submission" date="2021-04" db="EMBL/GenBank/DDBJ databases">
        <title>Genomic insights into ecological role and evolution of a novel Thermoplasmata order Candidatus Sysuiplasmatales.</title>
        <authorList>
            <person name="Yuan Y."/>
        </authorList>
    </citation>
    <scope>NUCLEOTIDE SEQUENCE</scope>
    <source>
        <strain evidence="2">YP2-bin.285</strain>
    </source>
</reference>
<sequence length="160" mass="18065">MKPILNGPAPDFTLRSPDGVIMNMKTVLSGGPAVVVLLPNINHQDSSYIVDNFRDDFNEFKALRASIVTVFNSDEEAVAKMHSEHELQYPIFADPDREVFRKFRAMDGLILKKPRKYACVINTEGLITKAFRSIDANRFSRQALYALRDQMGRSALSSKK</sequence>
<evidence type="ECO:0000313" key="3">
    <source>
        <dbReference type="Proteomes" id="UP000716004"/>
    </source>
</evidence>
<dbReference type="Proteomes" id="UP000716004">
    <property type="component" value="Unassembled WGS sequence"/>
</dbReference>
<dbReference type="Gene3D" id="3.40.30.10">
    <property type="entry name" value="Glutaredoxin"/>
    <property type="match status" value="1"/>
</dbReference>
<comment type="caution">
    <text evidence="2">The sequence shown here is derived from an EMBL/GenBank/DDBJ whole genome shotgun (WGS) entry which is preliminary data.</text>
</comment>
<dbReference type="Pfam" id="PF00578">
    <property type="entry name" value="AhpC-TSA"/>
    <property type="match status" value="1"/>
</dbReference>
<dbReference type="InterPro" id="IPR000866">
    <property type="entry name" value="AhpC/TSA"/>
</dbReference>
<proteinExistence type="predicted"/>
<organism evidence="2 3">
    <name type="scientific">Candidatus Sysuiplasma superficiale</name>
    <dbReference type="NCBI Taxonomy" id="2823368"/>
    <lineage>
        <taxon>Archaea</taxon>
        <taxon>Methanobacteriati</taxon>
        <taxon>Thermoplasmatota</taxon>
        <taxon>Thermoplasmata</taxon>
        <taxon>Candidatus Sysuiplasmatales</taxon>
        <taxon>Candidatus Sysuiplasmataceae</taxon>
        <taxon>Candidatus Sysuiplasma</taxon>
    </lineage>
</organism>
<gene>
    <name evidence="2" type="ORF">J9259_06255</name>
</gene>